<protein>
    <submittedName>
        <fullName evidence="1">Uncharacterized protein</fullName>
    </submittedName>
</protein>
<comment type="caution">
    <text evidence="1">The sequence shown here is derived from an EMBL/GenBank/DDBJ whole genome shotgun (WGS) entry which is preliminary data.</text>
</comment>
<name>A0ABV3KA52_9MICC</name>
<dbReference type="RefSeq" id="WP_360025244.1">
    <property type="nucleotide sequence ID" value="NZ_JBFAEN010000009.1"/>
</dbReference>
<proteinExistence type="predicted"/>
<keyword evidence="2" id="KW-1185">Reference proteome</keyword>
<reference evidence="1 2" key="1">
    <citation type="submission" date="2024-06" db="EMBL/GenBank/DDBJ databases">
        <title>The Natural Products Discovery Center: Release of the First 8490 Sequenced Strains for Exploring Actinobacteria Biosynthetic Diversity.</title>
        <authorList>
            <person name="Kalkreuter E."/>
            <person name="Kautsar S.A."/>
            <person name="Yang D."/>
            <person name="Bader C.D."/>
            <person name="Teijaro C.N."/>
            <person name="Fluegel L."/>
            <person name="Davis C.M."/>
            <person name="Simpson J.R."/>
            <person name="Lauterbach L."/>
            <person name="Steele A.D."/>
            <person name="Gui C."/>
            <person name="Meng S."/>
            <person name="Li G."/>
            <person name="Viehrig K."/>
            <person name="Ye F."/>
            <person name="Su P."/>
            <person name="Kiefer A.F."/>
            <person name="Nichols A."/>
            <person name="Cepeda A.J."/>
            <person name="Yan W."/>
            <person name="Fan B."/>
            <person name="Jiang Y."/>
            <person name="Adhikari A."/>
            <person name="Zheng C.-J."/>
            <person name="Schuster L."/>
            <person name="Cowan T.M."/>
            <person name="Smanski M.J."/>
            <person name="Chevrette M.G."/>
            <person name="De Carvalho L.P.S."/>
            <person name="Shen B."/>
        </authorList>
    </citation>
    <scope>NUCLEOTIDE SEQUENCE [LARGE SCALE GENOMIC DNA]</scope>
    <source>
        <strain evidence="1 2">NPDC079179</strain>
    </source>
</reference>
<gene>
    <name evidence="1" type="ORF">AB0O96_03620</name>
</gene>
<organism evidence="1 2">
    <name type="scientific">Kocuria salsicia</name>
    <dbReference type="NCBI Taxonomy" id="664639"/>
    <lineage>
        <taxon>Bacteria</taxon>
        <taxon>Bacillati</taxon>
        <taxon>Actinomycetota</taxon>
        <taxon>Actinomycetes</taxon>
        <taxon>Micrococcales</taxon>
        <taxon>Micrococcaceae</taxon>
        <taxon>Kocuria</taxon>
    </lineage>
</organism>
<dbReference type="Proteomes" id="UP001553031">
    <property type="component" value="Unassembled WGS sequence"/>
</dbReference>
<accession>A0ABV3KA52</accession>
<dbReference type="EMBL" id="JBFBLL010000002">
    <property type="protein sequence ID" value="MEV8157285.1"/>
    <property type="molecule type" value="Genomic_DNA"/>
</dbReference>
<evidence type="ECO:0000313" key="2">
    <source>
        <dbReference type="Proteomes" id="UP001553031"/>
    </source>
</evidence>
<sequence>MNHPAYGPMEIVSYERIVHPETAPQGKQPSFAVYQGNEPVRYEVNVDAGDLVSFGPAPVIGDQVWDVAGSSPVDRYGNLYLSSSRGVTVISPADEGYSSNGTIPEANLIPPYPSDPAGLRIDASGEPTILVKEVAPGGAPTGKTLEYTWDGSTFVPSTQARRKVADTTPCGQR</sequence>
<evidence type="ECO:0000313" key="1">
    <source>
        <dbReference type="EMBL" id="MEV8157285.1"/>
    </source>
</evidence>